<evidence type="ECO:0000256" key="6">
    <source>
        <dbReference type="ARBA" id="ARBA00023295"/>
    </source>
</evidence>
<protein>
    <recommendedName>
        <fullName evidence="2">lysozyme</fullName>
        <ecNumber evidence="2">3.2.1.17</ecNumber>
    </recommendedName>
</protein>
<feature type="disulfide bond" evidence="7">
    <location>
        <begin position="9"/>
        <end position="15"/>
    </location>
</feature>
<name>A0A6L2Q4U5_COPFO</name>
<keyword evidence="5" id="KW-0378">Hydrolase</keyword>
<sequence length="127" mass="14389">MELCMGCICEATSNCNLTFHCTRNLCGPFLISHIYWKEAGRPTLAGDHPNKKGAYIRCVTDPYCAAATVHHYLTKYAQDCDGNGIIDCDDYARIHYMGGRQCTISMQHLGYYKVFRECYKSIRQLSG</sequence>
<accession>A0A6L2Q4U5</accession>
<keyword evidence="9" id="KW-1185">Reference proteome</keyword>
<dbReference type="EMBL" id="BLKM01001271">
    <property type="protein sequence ID" value="GFG39893.1"/>
    <property type="molecule type" value="Genomic_DNA"/>
</dbReference>
<keyword evidence="6" id="KW-0326">Glycosidase</keyword>
<dbReference type="InterPro" id="IPR008597">
    <property type="entry name" value="Invert_lysozyme"/>
</dbReference>
<dbReference type="GO" id="GO:0003796">
    <property type="term" value="F:lysozyme activity"/>
    <property type="evidence" value="ECO:0007669"/>
    <property type="project" value="UniProtKB-EC"/>
</dbReference>
<dbReference type="OrthoDB" id="6337871at2759"/>
<evidence type="ECO:0000256" key="5">
    <source>
        <dbReference type="ARBA" id="ARBA00022801"/>
    </source>
</evidence>
<organism evidence="8 9">
    <name type="scientific">Coptotermes formosanus</name>
    <name type="common">Formosan subterranean termite</name>
    <dbReference type="NCBI Taxonomy" id="36987"/>
    <lineage>
        <taxon>Eukaryota</taxon>
        <taxon>Metazoa</taxon>
        <taxon>Ecdysozoa</taxon>
        <taxon>Arthropoda</taxon>
        <taxon>Hexapoda</taxon>
        <taxon>Insecta</taxon>
        <taxon>Pterygota</taxon>
        <taxon>Neoptera</taxon>
        <taxon>Polyneoptera</taxon>
        <taxon>Dictyoptera</taxon>
        <taxon>Blattodea</taxon>
        <taxon>Blattoidea</taxon>
        <taxon>Termitoidae</taxon>
        <taxon>Rhinotermitidae</taxon>
        <taxon>Coptotermes</taxon>
    </lineage>
</organism>
<dbReference type="InParanoid" id="A0A6L2Q4U5"/>
<evidence type="ECO:0000256" key="3">
    <source>
        <dbReference type="ARBA" id="ARBA00022529"/>
    </source>
</evidence>
<dbReference type="Pfam" id="PF05497">
    <property type="entry name" value="Destabilase"/>
    <property type="match status" value="1"/>
</dbReference>
<dbReference type="FunFam" id="1.10.530.10:FF:000019">
    <property type="entry name" value="lysozyme"/>
    <property type="match status" value="1"/>
</dbReference>
<dbReference type="PANTHER" id="PTHR11195:SF22">
    <property type="entry name" value="LYSOZYME"/>
    <property type="match status" value="1"/>
</dbReference>
<proteinExistence type="predicted"/>
<keyword evidence="4" id="KW-0081">Bacteriolytic enzyme</keyword>
<evidence type="ECO:0000313" key="9">
    <source>
        <dbReference type="Proteomes" id="UP000502823"/>
    </source>
</evidence>
<evidence type="ECO:0000313" key="8">
    <source>
        <dbReference type="EMBL" id="GFG39893.1"/>
    </source>
</evidence>
<dbReference type="Proteomes" id="UP000502823">
    <property type="component" value="Unassembled WGS sequence"/>
</dbReference>
<comment type="caution">
    <text evidence="8">The sequence shown here is derived from an EMBL/GenBank/DDBJ whole genome shotgun (WGS) entry which is preliminary data.</text>
</comment>
<keyword evidence="3" id="KW-0929">Antimicrobial</keyword>
<dbReference type="PANTHER" id="PTHR11195">
    <property type="entry name" value="DESTABILASE-RELATED"/>
    <property type="match status" value="1"/>
</dbReference>
<dbReference type="InterPro" id="IPR018247">
    <property type="entry name" value="EF_Hand_1_Ca_BS"/>
</dbReference>
<evidence type="ECO:0000256" key="7">
    <source>
        <dbReference type="PIRSR" id="PIRSR608597-3"/>
    </source>
</evidence>
<dbReference type="CDD" id="cd16890">
    <property type="entry name" value="lyz_i"/>
    <property type="match status" value="1"/>
</dbReference>
<keyword evidence="7" id="KW-1015">Disulfide bond</keyword>
<dbReference type="GO" id="GO:0042742">
    <property type="term" value="P:defense response to bacterium"/>
    <property type="evidence" value="ECO:0007669"/>
    <property type="project" value="UniProtKB-KW"/>
</dbReference>
<feature type="disulfide bond" evidence="7">
    <location>
        <begin position="58"/>
        <end position="64"/>
    </location>
</feature>
<dbReference type="Gene3D" id="1.10.530.10">
    <property type="match status" value="1"/>
</dbReference>
<reference evidence="9" key="1">
    <citation type="submission" date="2020-01" db="EMBL/GenBank/DDBJ databases">
        <title>Draft genome sequence of the Termite Coptotermes fromosanus.</title>
        <authorList>
            <person name="Itakura S."/>
            <person name="Yosikawa Y."/>
            <person name="Umezawa K."/>
        </authorList>
    </citation>
    <scope>NUCLEOTIDE SEQUENCE [LARGE SCALE GENOMIC DNA]</scope>
</reference>
<dbReference type="PROSITE" id="PS00018">
    <property type="entry name" value="EF_HAND_1"/>
    <property type="match status" value="1"/>
</dbReference>
<feature type="disulfide bond" evidence="7">
    <location>
        <begin position="4"/>
        <end position="88"/>
    </location>
</feature>
<dbReference type="EC" id="3.2.1.17" evidence="2"/>
<evidence type="ECO:0000256" key="2">
    <source>
        <dbReference type="ARBA" id="ARBA00012732"/>
    </source>
</evidence>
<gene>
    <name evidence="8" type="ORF">Cfor_03878</name>
</gene>
<dbReference type="GO" id="GO:0031640">
    <property type="term" value="P:killing of cells of another organism"/>
    <property type="evidence" value="ECO:0007669"/>
    <property type="project" value="UniProtKB-KW"/>
</dbReference>
<comment type="catalytic activity">
    <reaction evidence="1">
        <text>Hydrolysis of (1-&gt;4)-beta-linkages between N-acetylmuramic acid and N-acetyl-D-glucosamine residues in a peptidoglycan and between N-acetyl-D-glucosamine residues in chitodextrins.</text>
        <dbReference type="EC" id="3.2.1.17"/>
    </reaction>
</comment>
<evidence type="ECO:0000256" key="1">
    <source>
        <dbReference type="ARBA" id="ARBA00000632"/>
    </source>
</evidence>
<evidence type="ECO:0000256" key="4">
    <source>
        <dbReference type="ARBA" id="ARBA00022638"/>
    </source>
</evidence>
<dbReference type="AlphaFoldDB" id="A0A6L2Q4U5"/>
<dbReference type="PROSITE" id="PS51909">
    <property type="entry name" value="LYSOZYME_I"/>
    <property type="match status" value="1"/>
</dbReference>